<sequence>MPLSFAIWSAKLTPGEPEAITPPADLRITNIALGDEVAEENARTSVRLVYMNPAPPEDSDDEDDEEEKDEDEDDEDSKLEPVQTFLGSVTPGKVEQCMVDITLGKDEEILLEAVGKNVVYVTGNYIDQGGNDSDDESNYDYDPDEDDYDLQDIPSDVEVDADEIELLSEEGRFEEVNEESTAAKTSKDSKKRPREPDAMETEEPKLSKSQQKKLNKKLKAEGGNAVPTGEESAPPATEAKKEKKDKKEKKEKKEKEEDTKKPVKVEERKDGLKIEDHKVGTGPQAKKGDKVSLRYIGKLTNGKEFDKNVSGKPFIFRLGRGEVIKGWDEGIAGMQVGGERRLTIPASLGYGKKGSDPIPPNATLIFDVKLVKIN</sequence>
<organism evidence="9 10">
    <name type="scientific">Somion occarium</name>
    <dbReference type="NCBI Taxonomy" id="3059160"/>
    <lineage>
        <taxon>Eukaryota</taxon>
        <taxon>Fungi</taxon>
        <taxon>Dikarya</taxon>
        <taxon>Basidiomycota</taxon>
        <taxon>Agaricomycotina</taxon>
        <taxon>Agaricomycetes</taxon>
        <taxon>Polyporales</taxon>
        <taxon>Cerrenaceae</taxon>
        <taxon>Somion</taxon>
    </lineage>
</organism>
<dbReference type="PANTHER" id="PTHR43811:SF19">
    <property type="entry name" value="39 KDA FK506-BINDING NUCLEAR PROTEIN"/>
    <property type="match status" value="1"/>
</dbReference>
<evidence type="ECO:0000313" key="10">
    <source>
        <dbReference type="Proteomes" id="UP001497453"/>
    </source>
</evidence>
<keyword evidence="3 5" id="KW-0697">Rotamase</keyword>
<protein>
    <recommendedName>
        <fullName evidence="5">FK506-binding protein</fullName>
        <ecNumber evidence="5">5.2.1.8</ecNumber>
    </recommendedName>
</protein>
<feature type="compositionally biased region" description="Basic and acidic residues" evidence="7">
    <location>
        <begin position="194"/>
        <end position="206"/>
    </location>
</feature>
<dbReference type="PIRSF" id="PIRSF001473">
    <property type="entry name" value="FK506-bp_FPR3"/>
    <property type="match status" value="1"/>
</dbReference>
<feature type="compositionally biased region" description="Acidic residues" evidence="7">
    <location>
        <begin position="132"/>
        <end position="151"/>
    </location>
</feature>
<evidence type="ECO:0000256" key="1">
    <source>
        <dbReference type="ARBA" id="ARBA00000971"/>
    </source>
</evidence>
<keyword evidence="4 5" id="KW-0413">Isomerase</keyword>
<feature type="domain" description="PPIase FKBP-type" evidence="8">
    <location>
        <begin position="288"/>
        <end position="374"/>
    </location>
</feature>
<dbReference type="InterPro" id="IPR041232">
    <property type="entry name" value="NPL"/>
</dbReference>
<gene>
    <name evidence="9" type="ORF">GFSPODELE1_LOCUS6496</name>
</gene>
<evidence type="ECO:0000256" key="4">
    <source>
        <dbReference type="ARBA" id="ARBA00023235"/>
    </source>
</evidence>
<dbReference type="Gene3D" id="2.60.120.340">
    <property type="entry name" value="Nucleoplasmin core domain"/>
    <property type="match status" value="1"/>
</dbReference>
<dbReference type="Pfam" id="PF17800">
    <property type="entry name" value="NPL"/>
    <property type="match status" value="1"/>
</dbReference>
<evidence type="ECO:0000256" key="7">
    <source>
        <dbReference type="SAM" id="MobiDB-lite"/>
    </source>
</evidence>
<dbReference type="SUPFAM" id="SSF54534">
    <property type="entry name" value="FKBP-like"/>
    <property type="match status" value="1"/>
</dbReference>
<accession>A0ABP1DIP2</accession>
<dbReference type="Proteomes" id="UP001497453">
    <property type="component" value="Chromosome 4"/>
</dbReference>
<evidence type="ECO:0000256" key="6">
    <source>
        <dbReference type="PROSITE-ProRule" id="PRU00277"/>
    </source>
</evidence>
<dbReference type="EC" id="5.2.1.8" evidence="5"/>
<feature type="region of interest" description="Disordered" evidence="7">
    <location>
        <begin position="168"/>
        <end position="288"/>
    </location>
</feature>
<evidence type="ECO:0000256" key="5">
    <source>
        <dbReference type="PIRNR" id="PIRNR001473"/>
    </source>
</evidence>
<dbReference type="InterPro" id="IPR001179">
    <property type="entry name" value="PPIase_FKBP_dom"/>
</dbReference>
<dbReference type="InterPro" id="IPR046357">
    <property type="entry name" value="PPIase_dom_sf"/>
</dbReference>
<dbReference type="PANTHER" id="PTHR43811">
    <property type="entry name" value="FKBP-TYPE PEPTIDYL-PROLYL CIS-TRANS ISOMERASE FKPA"/>
    <property type="match status" value="1"/>
</dbReference>
<dbReference type="Pfam" id="PF00254">
    <property type="entry name" value="FKBP_C"/>
    <property type="match status" value="1"/>
</dbReference>
<dbReference type="Gene3D" id="3.10.50.40">
    <property type="match status" value="1"/>
</dbReference>
<dbReference type="EMBL" id="OZ037947">
    <property type="protein sequence ID" value="CAL1707710.1"/>
    <property type="molecule type" value="Genomic_DNA"/>
</dbReference>
<keyword evidence="10" id="KW-1185">Reference proteome</keyword>
<reference evidence="10" key="1">
    <citation type="submission" date="2024-04" db="EMBL/GenBank/DDBJ databases">
        <authorList>
            <person name="Shaw F."/>
            <person name="Minotto A."/>
        </authorList>
    </citation>
    <scope>NUCLEOTIDE SEQUENCE [LARGE SCALE GENOMIC DNA]</scope>
</reference>
<dbReference type="InterPro" id="IPR023566">
    <property type="entry name" value="PPIase_Fpr3/Fpr4-like"/>
</dbReference>
<feature type="compositionally biased region" description="Basic and acidic residues" evidence="7">
    <location>
        <begin position="251"/>
        <end position="279"/>
    </location>
</feature>
<proteinExistence type="inferred from homology"/>
<evidence type="ECO:0000313" key="9">
    <source>
        <dbReference type="EMBL" id="CAL1707710.1"/>
    </source>
</evidence>
<evidence type="ECO:0000256" key="3">
    <source>
        <dbReference type="ARBA" id="ARBA00023110"/>
    </source>
</evidence>
<comment type="similarity">
    <text evidence="2">Belongs to the FKBP-type PPIase family. FKBP3/4 subfamily.</text>
</comment>
<feature type="region of interest" description="Disordered" evidence="7">
    <location>
        <begin position="42"/>
        <end position="86"/>
    </location>
</feature>
<evidence type="ECO:0000259" key="8">
    <source>
        <dbReference type="PROSITE" id="PS50059"/>
    </source>
</evidence>
<dbReference type="PROSITE" id="PS50059">
    <property type="entry name" value="FKBP_PPIASE"/>
    <property type="match status" value="1"/>
</dbReference>
<evidence type="ECO:0000256" key="2">
    <source>
        <dbReference type="ARBA" id="ARBA00007838"/>
    </source>
</evidence>
<feature type="compositionally biased region" description="Acidic residues" evidence="7">
    <location>
        <begin position="57"/>
        <end position="77"/>
    </location>
</feature>
<comment type="catalytic activity">
    <reaction evidence="1 5 6">
        <text>[protein]-peptidylproline (omega=180) = [protein]-peptidylproline (omega=0)</text>
        <dbReference type="Rhea" id="RHEA:16237"/>
        <dbReference type="Rhea" id="RHEA-COMP:10747"/>
        <dbReference type="Rhea" id="RHEA-COMP:10748"/>
        <dbReference type="ChEBI" id="CHEBI:83833"/>
        <dbReference type="ChEBI" id="CHEBI:83834"/>
        <dbReference type="EC" id="5.2.1.8"/>
    </reaction>
</comment>
<feature type="region of interest" description="Disordered" evidence="7">
    <location>
        <begin position="124"/>
        <end position="151"/>
    </location>
</feature>
<name>A0ABP1DIP2_9APHY</name>